<evidence type="ECO:0000313" key="1">
    <source>
        <dbReference type="EMBL" id="MCP8887040.1"/>
    </source>
</evidence>
<keyword evidence="2" id="KW-1185">Reference proteome</keyword>
<organism evidence="1 2">
    <name type="scientific">Devosia ureilytica</name>
    <dbReference type="NCBI Taxonomy" id="2952754"/>
    <lineage>
        <taxon>Bacteria</taxon>
        <taxon>Pseudomonadati</taxon>
        <taxon>Pseudomonadota</taxon>
        <taxon>Alphaproteobacteria</taxon>
        <taxon>Hyphomicrobiales</taxon>
        <taxon>Devosiaceae</taxon>
        <taxon>Devosia</taxon>
    </lineage>
</organism>
<dbReference type="AlphaFoldDB" id="A0A9Q4ANR8"/>
<dbReference type="Proteomes" id="UP001060275">
    <property type="component" value="Unassembled WGS sequence"/>
</dbReference>
<proteinExistence type="predicted"/>
<name>A0A9Q4ANR8_9HYPH</name>
<sequence>MRREPFSPEWIAWQAGLRPGDGSFVSKVKLVRDYADHLASRGERITYERVRAMLDSLDRGYGPQTSRQEIHQGLQHALIGRQLPLRPNGRRVRVGDRLYRSIRAAAKGEHCRQSAVAERIAKGEPGWSFID</sequence>
<evidence type="ECO:0000313" key="2">
    <source>
        <dbReference type="Proteomes" id="UP001060275"/>
    </source>
</evidence>
<accession>A0A9Q4ANR8</accession>
<dbReference type="RefSeq" id="WP_254674125.1">
    <property type="nucleotide sequence ID" value="NZ_JAMWDU010000003.1"/>
</dbReference>
<protein>
    <submittedName>
        <fullName evidence="1">Uncharacterized protein</fullName>
    </submittedName>
</protein>
<gene>
    <name evidence="1" type="ORF">NF348_07990</name>
</gene>
<comment type="caution">
    <text evidence="1">The sequence shown here is derived from an EMBL/GenBank/DDBJ whole genome shotgun (WGS) entry which is preliminary data.</text>
</comment>
<dbReference type="EMBL" id="JAMWDU010000003">
    <property type="protein sequence ID" value="MCP8887040.1"/>
    <property type="molecule type" value="Genomic_DNA"/>
</dbReference>
<reference evidence="1" key="1">
    <citation type="submission" date="2022-06" db="EMBL/GenBank/DDBJ databases">
        <title>Devosia sp. XJ19-45 genome assembly.</title>
        <authorList>
            <person name="Li B."/>
            <person name="Cai M."/>
            <person name="Nie G."/>
            <person name="Li W."/>
        </authorList>
    </citation>
    <scope>NUCLEOTIDE SEQUENCE</scope>
    <source>
        <strain evidence="1">XJ19-45</strain>
    </source>
</reference>